<dbReference type="Pfam" id="PF02518">
    <property type="entry name" value="HATPase_c"/>
    <property type="match status" value="1"/>
</dbReference>
<dbReference type="InterPro" id="IPR003594">
    <property type="entry name" value="HATPase_dom"/>
</dbReference>
<evidence type="ECO:0000313" key="13">
    <source>
        <dbReference type="EMBL" id="MFD2562667.1"/>
    </source>
</evidence>
<dbReference type="PROSITE" id="PS50005">
    <property type="entry name" value="TPR"/>
    <property type="match status" value="4"/>
</dbReference>
<organism evidence="13 14">
    <name type="scientific">Aquimarina rubra</name>
    <dbReference type="NCBI Taxonomy" id="1920033"/>
    <lineage>
        <taxon>Bacteria</taxon>
        <taxon>Pseudomonadati</taxon>
        <taxon>Bacteroidota</taxon>
        <taxon>Flavobacteriia</taxon>
        <taxon>Flavobacteriales</taxon>
        <taxon>Flavobacteriaceae</taxon>
        <taxon>Aquimarina</taxon>
    </lineage>
</organism>
<dbReference type="SMART" id="SM00387">
    <property type="entry name" value="HATPase_c"/>
    <property type="match status" value="1"/>
</dbReference>
<feature type="transmembrane region" description="Helical" evidence="11">
    <location>
        <begin position="379"/>
        <end position="399"/>
    </location>
</feature>
<evidence type="ECO:0000256" key="7">
    <source>
        <dbReference type="ARBA" id="ARBA00022840"/>
    </source>
</evidence>
<dbReference type="InterPro" id="IPR036890">
    <property type="entry name" value="HATPase_C_sf"/>
</dbReference>
<evidence type="ECO:0000256" key="11">
    <source>
        <dbReference type="SAM" id="Phobius"/>
    </source>
</evidence>
<dbReference type="Gene3D" id="1.20.5.1930">
    <property type="match status" value="1"/>
</dbReference>
<dbReference type="Gene3D" id="3.30.565.10">
    <property type="entry name" value="Histidine kinase-like ATPase, C-terminal domain"/>
    <property type="match status" value="1"/>
</dbReference>
<dbReference type="Gene3D" id="1.25.40.10">
    <property type="entry name" value="Tetratricopeptide repeat domain"/>
    <property type="match status" value="2"/>
</dbReference>
<dbReference type="PROSITE" id="PS50109">
    <property type="entry name" value="HIS_KIN"/>
    <property type="match status" value="1"/>
</dbReference>
<dbReference type="PANTHER" id="PTHR24421">
    <property type="entry name" value="NITRATE/NITRITE SENSOR PROTEIN NARX-RELATED"/>
    <property type="match status" value="1"/>
</dbReference>
<feature type="repeat" description="TPR" evidence="9">
    <location>
        <begin position="218"/>
        <end position="251"/>
    </location>
</feature>
<evidence type="ECO:0000259" key="12">
    <source>
        <dbReference type="PROSITE" id="PS50109"/>
    </source>
</evidence>
<feature type="domain" description="Histidine kinase" evidence="12">
    <location>
        <begin position="445"/>
        <end position="633"/>
    </location>
</feature>
<dbReference type="CDD" id="cd16917">
    <property type="entry name" value="HATPase_UhpB-NarQ-NarX-like"/>
    <property type="match status" value="1"/>
</dbReference>
<protein>
    <recommendedName>
        <fullName evidence="2">histidine kinase</fullName>
        <ecNumber evidence="2">2.7.13.3</ecNumber>
    </recommendedName>
</protein>
<keyword evidence="11" id="KW-1133">Transmembrane helix</keyword>
<proteinExistence type="predicted"/>
<dbReference type="EMBL" id="JBHULE010000018">
    <property type="protein sequence ID" value="MFD2562667.1"/>
    <property type="molecule type" value="Genomic_DNA"/>
</dbReference>
<evidence type="ECO:0000313" key="14">
    <source>
        <dbReference type="Proteomes" id="UP001597319"/>
    </source>
</evidence>
<feature type="repeat" description="TPR" evidence="9">
    <location>
        <begin position="101"/>
        <end position="134"/>
    </location>
</feature>
<keyword evidence="6" id="KW-0418">Kinase</keyword>
<comment type="caution">
    <text evidence="13">The sequence shown here is derived from an EMBL/GenBank/DDBJ whole genome shotgun (WGS) entry which is preliminary data.</text>
</comment>
<evidence type="ECO:0000256" key="3">
    <source>
        <dbReference type="ARBA" id="ARBA00022553"/>
    </source>
</evidence>
<dbReference type="InterPro" id="IPR019734">
    <property type="entry name" value="TPR_rpt"/>
</dbReference>
<evidence type="ECO:0000256" key="1">
    <source>
        <dbReference type="ARBA" id="ARBA00000085"/>
    </source>
</evidence>
<evidence type="ECO:0000256" key="6">
    <source>
        <dbReference type="ARBA" id="ARBA00022777"/>
    </source>
</evidence>
<dbReference type="Pfam" id="PF13424">
    <property type="entry name" value="TPR_12"/>
    <property type="match status" value="2"/>
</dbReference>
<name>A0ABW5LE53_9FLAO</name>
<gene>
    <name evidence="13" type="ORF">ACFSR1_08285</name>
</gene>
<evidence type="ECO:0000256" key="8">
    <source>
        <dbReference type="ARBA" id="ARBA00023012"/>
    </source>
</evidence>
<sequence length="638" mass="73579">MDITFLRKTLTSVFLLSTFICFGQEISSLLLDSAIDSLDNNPTYSYTVLSKISKHQKYQDSIRAKAKLYLGSYFNSIGVVDSSMYYTRASLIHLRNKKYLAKAYRLLGSSFRRSGQMDNAIEILYKSLTISEEINYRDMIVKVKSDLGLLYANKKKYTKAIQFLEESIDHAENEQAIYGNYVNIGAIYYFQKDFENAEQYFLKAFEMMPPDKDPKVSATIALNLGSVLYENGKYNQAIEYYEKSKEIADKHGFVDKNLNATIHKALVVGILGNHSEAIQTLKNSIVKAEEISNLEIQRNIYDNLAIVYKEAKDYKASNEALIQYHVFRDSLNNRKQRKEITELEVKYETATKEKEILELKENQLLKDAEIKRQRLLKRFYVFGFILVLIPILGLLLVYYQKLQVKNKYNAQKEEINKQKITSFLKEQELKLANTYVIAQNEERSRIARELHDSIGGNLAAIKLQMKDIQKDKDIQNTIIDQLDDTYEQVREISHNLIPKKISQTAFANYIADYINTIEKVTEPEITFIPHPEEKINSIDDHQKVEIFKIIQELMTNALKHAKAKVIEICLNVYNDSIEIIFEDDGIGFDVKNTNTGIGLQNIKKRLSLLKAKIDIDSAINRGTAIRIEIPTELNDKKI</sequence>
<accession>A0ABW5LE53</accession>
<evidence type="ECO:0000256" key="2">
    <source>
        <dbReference type="ARBA" id="ARBA00012438"/>
    </source>
</evidence>
<feature type="coiled-coil region" evidence="10">
    <location>
        <begin position="333"/>
        <end position="367"/>
    </location>
</feature>
<dbReference type="InterPro" id="IPR050482">
    <property type="entry name" value="Sensor_HK_TwoCompSys"/>
</dbReference>
<evidence type="ECO:0000256" key="5">
    <source>
        <dbReference type="ARBA" id="ARBA00022741"/>
    </source>
</evidence>
<keyword evidence="11" id="KW-0472">Membrane</keyword>
<keyword evidence="11" id="KW-0812">Transmembrane</keyword>
<keyword evidence="7" id="KW-0067">ATP-binding</keyword>
<keyword evidence="8" id="KW-0902">Two-component regulatory system</keyword>
<reference evidence="14" key="1">
    <citation type="journal article" date="2019" name="Int. J. Syst. Evol. Microbiol.">
        <title>The Global Catalogue of Microorganisms (GCM) 10K type strain sequencing project: providing services to taxonomists for standard genome sequencing and annotation.</title>
        <authorList>
            <consortium name="The Broad Institute Genomics Platform"/>
            <consortium name="The Broad Institute Genome Sequencing Center for Infectious Disease"/>
            <person name="Wu L."/>
            <person name="Ma J."/>
        </authorList>
    </citation>
    <scope>NUCLEOTIDE SEQUENCE [LARGE SCALE GENOMIC DNA]</scope>
    <source>
        <strain evidence="14">KCTC 52274</strain>
    </source>
</reference>
<keyword evidence="4" id="KW-0808">Transferase</keyword>
<comment type="catalytic activity">
    <reaction evidence="1">
        <text>ATP + protein L-histidine = ADP + protein N-phospho-L-histidine.</text>
        <dbReference type="EC" id="2.7.13.3"/>
    </reaction>
</comment>
<keyword evidence="9" id="KW-0802">TPR repeat</keyword>
<evidence type="ECO:0000256" key="9">
    <source>
        <dbReference type="PROSITE-ProRule" id="PRU00339"/>
    </source>
</evidence>
<dbReference type="Pfam" id="PF07730">
    <property type="entry name" value="HisKA_3"/>
    <property type="match status" value="1"/>
</dbReference>
<dbReference type="InterPro" id="IPR011712">
    <property type="entry name" value="Sig_transdc_His_kin_sub3_dim/P"/>
</dbReference>
<dbReference type="EC" id="2.7.13.3" evidence="2"/>
<dbReference type="RefSeq" id="WP_378291458.1">
    <property type="nucleotide sequence ID" value="NZ_JBHULE010000018.1"/>
</dbReference>
<keyword evidence="3" id="KW-0597">Phosphoprotein</keyword>
<feature type="repeat" description="TPR" evidence="9">
    <location>
        <begin position="141"/>
        <end position="174"/>
    </location>
</feature>
<dbReference type="PANTHER" id="PTHR24421:SF10">
    <property type="entry name" value="NITRATE_NITRITE SENSOR PROTEIN NARQ"/>
    <property type="match status" value="1"/>
</dbReference>
<keyword evidence="5" id="KW-0547">Nucleotide-binding</keyword>
<keyword evidence="10" id="KW-0175">Coiled coil</keyword>
<evidence type="ECO:0000256" key="4">
    <source>
        <dbReference type="ARBA" id="ARBA00022679"/>
    </source>
</evidence>
<dbReference type="SUPFAM" id="SSF55874">
    <property type="entry name" value="ATPase domain of HSP90 chaperone/DNA topoisomerase II/histidine kinase"/>
    <property type="match status" value="1"/>
</dbReference>
<evidence type="ECO:0000256" key="10">
    <source>
        <dbReference type="SAM" id="Coils"/>
    </source>
</evidence>
<dbReference type="Proteomes" id="UP001597319">
    <property type="component" value="Unassembled WGS sequence"/>
</dbReference>
<dbReference type="InterPro" id="IPR005467">
    <property type="entry name" value="His_kinase_dom"/>
</dbReference>
<keyword evidence="14" id="KW-1185">Reference proteome</keyword>
<dbReference type="SUPFAM" id="SSF48452">
    <property type="entry name" value="TPR-like"/>
    <property type="match status" value="2"/>
</dbReference>
<dbReference type="InterPro" id="IPR011990">
    <property type="entry name" value="TPR-like_helical_dom_sf"/>
</dbReference>
<feature type="repeat" description="TPR" evidence="9">
    <location>
        <begin position="178"/>
        <end position="211"/>
    </location>
</feature>
<dbReference type="SMART" id="SM00028">
    <property type="entry name" value="TPR"/>
    <property type="match status" value="5"/>
</dbReference>